<name>A0AA47MLQ5_MERPO</name>
<evidence type="ECO:0000256" key="2">
    <source>
        <dbReference type="SAM" id="MobiDB-lite"/>
    </source>
</evidence>
<dbReference type="InterPro" id="IPR011010">
    <property type="entry name" value="DNA_brk_join_enz"/>
</dbReference>
<evidence type="ECO:0000313" key="3">
    <source>
        <dbReference type="EMBL" id="KAK0142376.1"/>
    </source>
</evidence>
<dbReference type="EMBL" id="JAOPHQ010003697">
    <property type="protein sequence ID" value="KAK0142376.1"/>
    <property type="molecule type" value="Genomic_DNA"/>
</dbReference>
<dbReference type="Gene3D" id="1.10.443.10">
    <property type="entry name" value="Intergrase catalytic core"/>
    <property type="match status" value="1"/>
</dbReference>
<reference evidence="3" key="1">
    <citation type="journal article" date="2023" name="Front. Mar. Sci.">
        <title>A new Merluccius polli reference genome to investigate the effects of global change in West African waters.</title>
        <authorList>
            <person name="Mateo J.L."/>
            <person name="Blanco-Fernandez C."/>
            <person name="Garcia-Vazquez E."/>
            <person name="Machado-Schiaffino G."/>
        </authorList>
    </citation>
    <scope>NUCLEOTIDE SEQUENCE</scope>
    <source>
        <strain evidence="3">C29</strain>
        <tissue evidence="3">Fin</tissue>
    </source>
</reference>
<accession>A0AA47MLQ5</accession>
<sequence>MALARLGLDEAPAAIAQASAFFRRVPPQDTPSVPPSQPYIEELHRCWPDPRSLSHYTSDSRALASMQNASKHGLDRMPDVEPTIASLIVAPEEVLRPNARCPRPQCRITDDLLTKCYDTAARMGRIGNSLSHLILALSQSLQSSSADASVQSLSDTSLQAFAFMTRELGRLMSSLTLARRQVWLAQSPLSEPCRRTLRTLPVVPGELFGLAAQQALDRGIQANQTWQQFASLRGATSLPRQQPPQGPHQLLSDPINPGGLPQGQHPRHRGVRGRGFPPPQGPKRTWGQSLLEKKPSASTLRVYVAAISSRHIKVDSQTVGSHSLVTRFLKGAQQRNPPRAVRVPSWDLPLVLGALRLPPVEPLDQAPLKWLSAKSAFLLGIASAKRASELHALSVSEQCIRWNSDGTGVALWPNPSFFPKRLPSAHYNQVIELAAYGPSHPPDEEASSAELLCPVRALRCYIQETAGFRQSDALFVCYGGPRKGQALSRQRLSKWVVEVIEEAYKSRGLPLPLNIRGHSTRSVSTSWAALRGVPLSEICAAASWASACTFARFYRVNVAAHHAVAAAVFQEPSGPS</sequence>
<dbReference type="PANTHER" id="PTHR35617:SF3">
    <property type="entry name" value="CORE-BINDING (CB) DOMAIN-CONTAINING PROTEIN"/>
    <property type="match status" value="1"/>
</dbReference>
<organism evidence="3 4">
    <name type="scientific">Merluccius polli</name>
    <name type="common">Benguela hake</name>
    <name type="synonym">Merluccius cadenati</name>
    <dbReference type="NCBI Taxonomy" id="89951"/>
    <lineage>
        <taxon>Eukaryota</taxon>
        <taxon>Metazoa</taxon>
        <taxon>Chordata</taxon>
        <taxon>Craniata</taxon>
        <taxon>Vertebrata</taxon>
        <taxon>Euteleostomi</taxon>
        <taxon>Actinopterygii</taxon>
        <taxon>Neopterygii</taxon>
        <taxon>Teleostei</taxon>
        <taxon>Neoteleostei</taxon>
        <taxon>Acanthomorphata</taxon>
        <taxon>Zeiogadaria</taxon>
        <taxon>Gadariae</taxon>
        <taxon>Gadiformes</taxon>
        <taxon>Gadoidei</taxon>
        <taxon>Merlucciidae</taxon>
        <taxon>Merluccius</taxon>
    </lineage>
</organism>
<evidence type="ECO:0000313" key="4">
    <source>
        <dbReference type="Proteomes" id="UP001174136"/>
    </source>
</evidence>
<dbReference type="SUPFAM" id="SSF56349">
    <property type="entry name" value="DNA breaking-rejoining enzymes"/>
    <property type="match status" value="1"/>
</dbReference>
<dbReference type="GO" id="GO:0003677">
    <property type="term" value="F:DNA binding"/>
    <property type="evidence" value="ECO:0007669"/>
    <property type="project" value="InterPro"/>
</dbReference>
<dbReference type="PANTHER" id="PTHR35617">
    <property type="entry name" value="PHAGE_INTEGRASE DOMAIN-CONTAINING PROTEIN"/>
    <property type="match status" value="1"/>
</dbReference>
<comment type="caution">
    <text evidence="3">The sequence shown here is derived from an EMBL/GenBank/DDBJ whole genome shotgun (WGS) entry which is preliminary data.</text>
</comment>
<evidence type="ECO:0000256" key="1">
    <source>
        <dbReference type="ARBA" id="ARBA00023172"/>
    </source>
</evidence>
<protein>
    <recommendedName>
        <fullName evidence="5">Tyr recombinase domain-containing protein</fullName>
    </recommendedName>
</protein>
<keyword evidence="1" id="KW-0233">DNA recombination</keyword>
<feature type="region of interest" description="Disordered" evidence="2">
    <location>
        <begin position="237"/>
        <end position="291"/>
    </location>
</feature>
<proteinExistence type="predicted"/>
<dbReference type="Proteomes" id="UP001174136">
    <property type="component" value="Unassembled WGS sequence"/>
</dbReference>
<dbReference type="GO" id="GO:0006310">
    <property type="term" value="P:DNA recombination"/>
    <property type="evidence" value="ECO:0007669"/>
    <property type="project" value="UniProtKB-KW"/>
</dbReference>
<dbReference type="GO" id="GO:0015074">
    <property type="term" value="P:DNA integration"/>
    <property type="evidence" value="ECO:0007669"/>
    <property type="project" value="InterPro"/>
</dbReference>
<keyword evidence="4" id="KW-1185">Reference proteome</keyword>
<evidence type="ECO:0008006" key="5">
    <source>
        <dbReference type="Google" id="ProtNLM"/>
    </source>
</evidence>
<gene>
    <name evidence="3" type="ORF">N1851_019897</name>
</gene>
<dbReference type="InterPro" id="IPR013762">
    <property type="entry name" value="Integrase-like_cat_sf"/>
</dbReference>
<dbReference type="AlphaFoldDB" id="A0AA47MLQ5"/>